<evidence type="ECO:0000313" key="2">
    <source>
        <dbReference type="EMBL" id="REG91002.1"/>
    </source>
</evidence>
<protein>
    <submittedName>
        <fullName evidence="2">Uncharacterized protein</fullName>
    </submittedName>
</protein>
<feature type="compositionally biased region" description="Basic and acidic residues" evidence="1">
    <location>
        <begin position="10"/>
        <end position="20"/>
    </location>
</feature>
<dbReference type="Proteomes" id="UP000256405">
    <property type="component" value="Unassembled WGS sequence"/>
</dbReference>
<evidence type="ECO:0000256" key="1">
    <source>
        <dbReference type="SAM" id="MobiDB-lite"/>
    </source>
</evidence>
<dbReference type="EMBL" id="QUNF01000005">
    <property type="protein sequence ID" value="REG91002.1"/>
    <property type="molecule type" value="Genomic_DNA"/>
</dbReference>
<keyword evidence="3" id="KW-1185">Reference proteome</keyword>
<feature type="region of interest" description="Disordered" evidence="1">
    <location>
        <begin position="1"/>
        <end position="20"/>
    </location>
</feature>
<proteinExistence type="predicted"/>
<gene>
    <name evidence="2" type="ORF">C8N25_105111</name>
</gene>
<organism evidence="2 3">
    <name type="scientific">Algoriphagus antarcticus</name>
    <dbReference type="NCBI Taxonomy" id="238540"/>
    <lineage>
        <taxon>Bacteria</taxon>
        <taxon>Pseudomonadati</taxon>
        <taxon>Bacteroidota</taxon>
        <taxon>Cytophagia</taxon>
        <taxon>Cytophagales</taxon>
        <taxon>Cyclobacteriaceae</taxon>
        <taxon>Algoriphagus</taxon>
    </lineage>
</organism>
<comment type="caution">
    <text evidence="2">The sequence shown here is derived from an EMBL/GenBank/DDBJ whole genome shotgun (WGS) entry which is preliminary data.</text>
</comment>
<sequence>MNTAQSIEHTMTDTKKHDLVRGNFSPEDALEIINHLIAEKINFHEMRSFSSKIRFGEVDQNSEVRIKELKQSKASINVLISNAKEQGKTLKIESTISVELI</sequence>
<dbReference type="AlphaFoldDB" id="A0A3E0DY75"/>
<evidence type="ECO:0000313" key="3">
    <source>
        <dbReference type="Proteomes" id="UP000256405"/>
    </source>
</evidence>
<accession>A0A3E0DY75</accession>
<name>A0A3E0DY75_9BACT</name>
<reference evidence="2 3" key="1">
    <citation type="submission" date="2018-08" db="EMBL/GenBank/DDBJ databases">
        <title>Genomic Encyclopedia of Archaeal and Bacterial Type Strains, Phase II (KMG-II): from individual species to whole genera.</title>
        <authorList>
            <person name="Goeker M."/>
        </authorList>
    </citation>
    <scope>NUCLEOTIDE SEQUENCE [LARGE SCALE GENOMIC DNA]</scope>
    <source>
        <strain evidence="2 3">DSM 15986</strain>
    </source>
</reference>